<gene>
    <name evidence="3" type="ORF">DESAM_10048</name>
</gene>
<keyword evidence="4" id="KW-1185">Reference proteome</keyword>
<evidence type="ECO:0000256" key="1">
    <source>
        <dbReference type="SAM" id="MobiDB-lite"/>
    </source>
</evidence>
<dbReference type="HOGENOM" id="CLU_805924_0_0_7"/>
<dbReference type="PATRIC" id="fig|1121451.3.peg.38"/>
<keyword evidence="2" id="KW-0812">Transmembrane</keyword>
<name>L0R5T8_9BACT</name>
<protein>
    <submittedName>
        <fullName evidence="3">Uncharacterized protein</fullName>
    </submittedName>
</protein>
<dbReference type="OrthoDB" id="5471817at2"/>
<feature type="compositionally biased region" description="Basic and acidic residues" evidence="1">
    <location>
        <begin position="78"/>
        <end position="98"/>
    </location>
</feature>
<organism evidence="3 4">
    <name type="scientific">Maridesulfovibrio hydrothermalis AM13 = DSM 14728</name>
    <dbReference type="NCBI Taxonomy" id="1121451"/>
    <lineage>
        <taxon>Bacteria</taxon>
        <taxon>Pseudomonadati</taxon>
        <taxon>Thermodesulfobacteriota</taxon>
        <taxon>Desulfovibrionia</taxon>
        <taxon>Desulfovibrionales</taxon>
        <taxon>Desulfovibrionaceae</taxon>
        <taxon>Maridesulfovibrio</taxon>
    </lineage>
</organism>
<sequence>MNKFKIPALIFAAVFALSAITLFIFIKKDVQENPDLQVDAPAWVHKEGSSGKQTISSKVVKSDSQIAQLAPANASTPTDDKQNKKQTENTPKTIDKAEQTPLADKINEIKNTIITDVFLNNLAEYIADNYHPAGSLPHHPEEGYSSASFKSINTYFGLNLRGLMPEAKSLISARKTIWDEVLSSGTLPLLYKSDSTALLDLVEEKGILAERKFAADGTAVELKELTRAQRAEMFRVSARPLRHVAAVLTAITQNRDLLQAMDGYIKAERRVDSANGLFQADLDQSRNSNSAYAKNKASHSGKVLKDAITVREKIKLGISEKIKSFCSGFCEKPDDSFYIAKWVFRRANGDEKKIEAILSGSKILNKLASDMEKRADLIEKAI</sequence>
<proteinExistence type="predicted"/>
<accession>L0R5T8</accession>
<feature type="transmembrane region" description="Helical" evidence="2">
    <location>
        <begin position="6"/>
        <end position="26"/>
    </location>
</feature>
<evidence type="ECO:0000313" key="3">
    <source>
        <dbReference type="EMBL" id="CCO22029.1"/>
    </source>
</evidence>
<dbReference type="Proteomes" id="UP000010808">
    <property type="component" value="Chromosome"/>
</dbReference>
<keyword evidence="2" id="KW-1133">Transmembrane helix</keyword>
<reference evidence="3 4" key="1">
    <citation type="submission" date="2012-10" db="EMBL/GenBank/DDBJ databases">
        <authorList>
            <person name="Genoscope - CEA"/>
        </authorList>
    </citation>
    <scope>NUCLEOTIDE SEQUENCE [LARGE SCALE GENOMIC DNA]</scope>
    <source>
        <strain evidence="4">AM13 / DSM 14728</strain>
    </source>
</reference>
<dbReference type="KEGG" id="dhy:DESAM_10048"/>
<dbReference type="EMBL" id="FO203522">
    <property type="protein sequence ID" value="CCO22029.1"/>
    <property type="molecule type" value="Genomic_DNA"/>
</dbReference>
<dbReference type="RefSeq" id="WP_015334639.1">
    <property type="nucleotide sequence ID" value="NC_020055.1"/>
</dbReference>
<dbReference type="AlphaFoldDB" id="L0R5T8"/>
<dbReference type="eggNOG" id="ENOG50346KH">
    <property type="taxonomic scope" value="Bacteria"/>
</dbReference>
<keyword evidence="2" id="KW-0472">Membrane</keyword>
<evidence type="ECO:0000256" key="2">
    <source>
        <dbReference type="SAM" id="Phobius"/>
    </source>
</evidence>
<evidence type="ECO:0000313" key="4">
    <source>
        <dbReference type="Proteomes" id="UP000010808"/>
    </source>
</evidence>
<dbReference type="STRING" id="1121451.DESAM_10048"/>
<feature type="region of interest" description="Disordered" evidence="1">
    <location>
        <begin position="69"/>
        <end position="99"/>
    </location>
</feature>